<dbReference type="EMBL" id="HACA01033250">
    <property type="protein sequence ID" value="CDW50611.1"/>
    <property type="molecule type" value="Transcribed_RNA"/>
</dbReference>
<accession>A0A0K2VKT8</accession>
<evidence type="ECO:0000313" key="1">
    <source>
        <dbReference type="EMBL" id="CDW50611.1"/>
    </source>
</evidence>
<sequence length="31" mass="3484">MASNPPLQNLPSHPTAYKFSINTILKETKKN</sequence>
<reference evidence="1" key="1">
    <citation type="submission" date="2014-05" db="EMBL/GenBank/DDBJ databases">
        <authorList>
            <person name="Chronopoulou M."/>
        </authorList>
    </citation>
    <scope>NUCLEOTIDE SEQUENCE</scope>
    <source>
        <tissue evidence="1">Whole organism</tissue>
    </source>
</reference>
<proteinExistence type="predicted"/>
<name>A0A0K2VKT8_LEPSM</name>
<organism evidence="1">
    <name type="scientific">Lepeophtheirus salmonis</name>
    <name type="common">Salmon louse</name>
    <name type="synonym">Caligus salmonis</name>
    <dbReference type="NCBI Taxonomy" id="72036"/>
    <lineage>
        <taxon>Eukaryota</taxon>
        <taxon>Metazoa</taxon>
        <taxon>Ecdysozoa</taxon>
        <taxon>Arthropoda</taxon>
        <taxon>Crustacea</taxon>
        <taxon>Multicrustacea</taxon>
        <taxon>Hexanauplia</taxon>
        <taxon>Copepoda</taxon>
        <taxon>Siphonostomatoida</taxon>
        <taxon>Caligidae</taxon>
        <taxon>Lepeophtheirus</taxon>
    </lineage>
</organism>
<protein>
    <submittedName>
        <fullName evidence="1">Uncharacterized protein</fullName>
    </submittedName>
</protein>
<dbReference type="AlphaFoldDB" id="A0A0K2VKT8"/>